<dbReference type="STRING" id="53406.SAMN05421553_3115"/>
<dbReference type="Pfam" id="PF14375">
    <property type="entry name" value="Cys_rich_CWC"/>
    <property type="match status" value="1"/>
</dbReference>
<protein>
    <submittedName>
        <fullName evidence="1">Cysteine-rich CWC</fullName>
    </submittedName>
</protein>
<reference evidence="2" key="1">
    <citation type="submission" date="2016-10" db="EMBL/GenBank/DDBJ databases">
        <authorList>
            <person name="Varghese N."/>
            <person name="Submissions S."/>
        </authorList>
    </citation>
    <scope>NUCLEOTIDE SEQUENCE [LARGE SCALE GENOMIC DNA]</scope>
    <source>
        <strain evidence="2">DSM 12111</strain>
    </source>
</reference>
<evidence type="ECO:0000313" key="1">
    <source>
        <dbReference type="EMBL" id="SED68596.1"/>
    </source>
</evidence>
<proteinExistence type="predicted"/>
<dbReference type="RefSeq" id="WP_090383500.1">
    <property type="nucleotide sequence ID" value="NZ_FNSC01000001.1"/>
</dbReference>
<sequence>MNADTSRCPCCGQLNQCAQAGADAPVSECWCFSVPIDADQLAKLPPEQRNRSCLCPRCAQGFPPETQPAAD</sequence>
<name>A0A1H5CPM1_PSEAG</name>
<dbReference type="EMBL" id="FNSC01000001">
    <property type="protein sequence ID" value="SED68596.1"/>
    <property type="molecule type" value="Genomic_DNA"/>
</dbReference>
<accession>A0A1H5CPM1</accession>
<dbReference type="OrthoDB" id="8912324at2"/>
<keyword evidence="2" id="KW-1185">Reference proteome</keyword>
<evidence type="ECO:0000313" key="2">
    <source>
        <dbReference type="Proteomes" id="UP000242849"/>
    </source>
</evidence>
<dbReference type="Proteomes" id="UP000242849">
    <property type="component" value="Unassembled WGS sequence"/>
</dbReference>
<dbReference type="InterPro" id="IPR032720">
    <property type="entry name" value="Cys_rich_CWC"/>
</dbReference>
<organism evidence="1 2">
    <name type="scientific">Pseudomonas anguilliseptica</name>
    <dbReference type="NCBI Taxonomy" id="53406"/>
    <lineage>
        <taxon>Bacteria</taxon>
        <taxon>Pseudomonadati</taxon>
        <taxon>Pseudomonadota</taxon>
        <taxon>Gammaproteobacteria</taxon>
        <taxon>Pseudomonadales</taxon>
        <taxon>Pseudomonadaceae</taxon>
        <taxon>Pseudomonas</taxon>
    </lineage>
</organism>
<gene>
    <name evidence="1" type="ORF">SAMN05421553_3115</name>
</gene>
<dbReference type="AlphaFoldDB" id="A0A1H5CPM1"/>